<gene>
    <name evidence="7" type="ORF">F387_01593</name>
</gene>
<feature type="transmembrane region" description="Helical" evidence="5">
    <location>
        <begin position="337"/>
        <end position="357"/>
    </location>
</feature>
<feature type="transmembrane region" description="Helical" evidence="5">
    <location>
        <begin position="186"/>
        <end position="206"/>
    </location>
</feature>
<reference evidence="7 8" key="1">
    <citation type="journal article" date="2013" name="Genome Announc.">
        <title>Complete Genome Sequence of Wohlfahrtiimonas chitiniclastica Strain SH04, Isolated from Chrysomya megacephala Collected from Pudong International Airport in China.</title>
        <authorList>
            <person name="Cao X.M."/>
            <person name="Chen T."/>
            <person name="Xu L.Z."/>
            <person name="Yao L.S."/>
            <person name="Qi J."/>
            <person name="Zhang X.L."/>
            <person name="Yan Q.L."/>
            <person name="Deng Y.H."/>
            <person name="Guo T.Y."/>
            <person name="Wang J."/>
            <person name="Hu K.X."/>
            <person name="Xu B.L."/>
        </authorList>
    </citation>
    <scope>NUCLEOTIDE SEQUENCE [LARGE SCALE GENOMIC DNA]</scope>
    <source>
        <strain evidence="7 8">SH04</strain>
    </source>
</reference>
<feature type="transmembrane region" description="Helical" evidence="5">
    <location>
        <begin position="156"/>
        <end position="174"/>
    </location>
</feature>
<evidence type="ECO:0000313" key="8">
    <source>
        <dbReference type="Proteomes" id="UP000011617"/>
    </source>
</evidence>
<protein>
    <submittedName>
        <fullName evidence="7">Calcium/proton antiporter</fullName>
    </submittedName>
</protein>
<keyword evidence="8" id="KW-1185">Reference proteome</keyword>
<evidence type="ECO:0000256" key="1">
    <source>
        <dbReference type="ARBA" id="ARBA00004141"/>
    </source>
</evidence>
<feature type="transmembrane region" description="Helical" evidence="5">
    <location>
        <begin position="363"/>
        <end position="382"/>
    </location>
</feature>
<evidence type="ECO:0000259" key="6">
    <source>
        <dbReference type="Pfam" id="PF01699"/>
    </source>
</evidence>
<dbReference type="GO" id="GO:0015385">
    <property type="term" value="F:sodium:proton antiporter activity"/>
    <property type="evidence" value="ECO:0007669"/>
    <property type="project" value="TreeGrafter"/>
</dbReference>
<evidence type="ECO:0000256" key="5">
    <source>
        <dbReference type="SAM" id="Phobius"/>
    </source>
</evidence>
<dbReference type="HOGENOM" id="CLU_050648_0_0_6"/>
<feature type="transmembrane region" description="Helical" evidence="5">
    <location>
        <begin position="115"/>
        <end position="136"/>
    </location>
</feature>
<proteinExistence type="predicted"/>
<comment type="caution">
    <text evidence="7">The sequence shown here is derived from an EMBL/GenBank/DDBJ whole genome shotgun (WGS) entry which is preliminary data.</text>
</comment>
<dbReference type="EMBL" id="AOBV01000010">
    <property type="protein sequence ID" value="ELV07476.1"/>
    <property type="molecule type" value="Genomic_DNA"/>
</dbReference>
<comment type="subcellular location">
    <subcellularLocation>
        <location evidence="1">Membrane</location>
        <topology evidence="1">Multi-pass membrane protein</topology>
    </subcellularLocation>
</comment>
<feature type="domain" description="Sodium/calcium exchanger membrane region" evidence="6">
    <location>
        <begin position="79"/>
        <end position="239"/>
    </location>
</feature>
<evidence type="ECO:0000313" key="7">
    <source>
        <dbReference type="EMBL" id="ELV07476.1"/>
    </source>
</evidence>
<evidence type="ECO:0000256" key="4">
    <source>
        <dbReference type="ARBA" id="ARBA00023136"/>
    </source>
</evidence>
<feature type="transmembrane region" description="Helical" evidence="5">
    <location>
        <begin position="76"/>
        <end position="95"/>
    </location>
</feature>
<feature type="domain" description="Sodium/calcium exchanger membrane region" evidence="6">
    <location>
        <begin position="271"/>
        <end position="410"/>
    </location>
</feature>
<sequence length="412" mass="44694">MKIKKIHQIIQILQKNFCTMNCVVYNRAKYVQGEHDMIKKEEQVIENQGTRHKEYAVLLAVAVIIFDVIFKNTTSTPFLVVINLISLGAILYSAFSVVRHADIFAHRLGEPYGSLILSLSVVILEVSLITAVMTSGSSAAENGGVSPYATLMRDTLYSLIMLVTSGFVGVSLLLGGRKFRTQHVNLAGVTQYLTGIIPLVFVVLILPSVLPSGTYSNGQLLVVAFLSAVLYAVFLIIQTKTHQNLFIYEHEDQDADHEGVPSPHSNIWHGVWLVVHLISVVAITKVDSTPLETLLGNLEAPKALTGLIVAILIFAPEGLGAIRAVLANDLQRAINMYFGSVLATISLTVPAVVIISLLTGNNIVLGLDMVDAMLLIGIFILCQATFASGRTNQVDGVAHLVIFGAYLMMILS</sequence>
<feature type="transmembrane region" description="Helical" evidence="5">
    <location>
        <begin position="55"/>
        <end position="70"/>
    </location>
</feature>
<evidence type="ECO:0000256" key="2">
    <source>
        <dbReference type="ARBA" id="ARBA00022692"/>
    </source>
</evidence>
<dbReference type="InterPro" id="IPR004837">
    <property type="entry name" value="NaCa_Exmemb"/>
</dbReference>
<dbReference type="InterPro" id="IPR052946">
    <property type="entry name" value="Alkaline_pH_Ca-Antiporter"/>
</dbReference>
<dbReference type="Proteomes" id="UP000011617">
    <property type="component" value="Unassembled WGS sequence"/>
</dbReference>
<accession>L8XYV5</accession>
<keyword evidence="3 5" id="KW-1133">Transmembrane helix</keyword>
<dbReference type="PATRIC" id="fig|1261130.3.peg.1624"/>
<feature type="transmembrane region" description="Helical" evidence="5">
    <location>
        <begin position="394"/>
        <end position="411"/>
    </location>
</feature>
<feature type="transmembrane region" description="Helical" evidence="5">
    <location>
        <begin position="267"/>
        <end position="284"/>
    </location>
</feature>
<dbReference type="OrthoDB" id="9787814at2"/>
<dbReference type="PANTHER" id="PTHR37958">
    <property type="entry name" value="SODIUM-POTASSIUM/PROTON ANTIPORTER CHAA"/>
    <property type="match status" value="1"/>
</dbReference>
<dbReference type="GO" id="GO:0005886">
    <property type="term" value="C:plasma membrane"/>
    <property type="evidence" value="ECO:0007669"/>
    <property type="project" value="TreeGrafter"/>
</dbReference>
<dbReference type="AlphaFoldDB" id="L8XYV5"/>
<name>L8XYV5_9GAMM</name>
<dbReference type="GO" id="GO:0015386">
    <property type="term" value="F:potassium:proton antiporter activity"/>
    <property type="evidence" value="ECO:0007669"/>
    <property type="project" value="TreeGrafter"/>
</dbReference>
<keyword evidence="4 5" id="KW-0472">Membrane</keyword>
<dbReference type="PANTHER" id="PTHR37958:SF1">
    <property type="entry name" value="SODIUM-POTASSIUM_PROTON ANTIPORTER CHAA"/>
    <property type="match status" value="1"/>
</dbReference>
<dbReference type="Pfam" id="PF01699">
    <property type="entry name" value="Na_Ca_ex"/>
    <property type="match status" value="2"/>
</dbReference>
<feature type="transmembrane region" description="Helical" evidence="5">
    <location>
        <begin position="218"/>
        <end position="237"/>
    </location>
</feature>
<keyword evidence="2 5" id="KW-0812">Transmembrane</keyword>
<organism evidence="7 8">
    <name type="scientific">Wohlfahrtiimonas chitiniclastica SH04</name>
    <dbReference type="NCBI Taxonomy" id="1261130"/>
    <lineage>
        <taxon>Bacteria</taxon>
        <taxon>Pseudomonadati</taxon>
        <taxon>Pseudomonadota</taxon>
        <taxon>Gammaproteobacteria</taxon>
        <taxon>Cardiobacteriales</taxon>
        <taxon>Ignatzschineriaceae</taxon>
        <taxon>Wohlfahrtiimonas</taxon>
    </lineage>
</organism>
<feature type="transmembrane region" description="Helical" evidence="5">
    <location>
        <begin position="304"/>
        <end position="325"/>
    </location>
</feature>
<evidence type="ECO:0000256" key="3">
    <source>
        <dbReference type="ARBA" id="ARBA00022989"/>
    </source>
</evidence>